<evidence type="ECO:0000313" key="4">
    <source>
        <dbReference type="EMBL" id="KAG7365947.1"/>
    </source>
</evidence>
<name>A0A9K3LPG3_9STRA</name>
<protein>
    <recommendedName>
        <fullName evidence="6">Ubiquitin-like domain-containing protein</fullName>
    </recommendedName>
</protein>
<evidence type="ECO:0000313" key="5">
    <source>
        <dbReference type="Proteomes" id="UP000693970"/>
    </source>
</evidence>
<keyword evidence="2" id="KW-0732">Signal</keyword>
<accession>A0A9K3LPG3</accession>
<sequence length="313" mass="35920">MLLLSLLLFSLALLENIIIMVDAVKPIKNIHVTFRDETFVIPYGCSTTEELADRFRQVSGKKDLKDFHILCKKKVLDPKESLVDAGIKPGDKVIILPPSKEAKGQDLLAMYLFMASNGIDTFSKFKSSLTDDQVEQLEQLEEIWKDTKHRVHNLNRKDVADGLRTAFDVTYHRLRSFWEHPLIRQELHNPDRIESYRKVVTTNVSPQLLKQWKLDEVVKSKDKWRQEFLKLSSNIIRLGDTVLDGVLDVLLDVLKGKGASVKYASNGPDSTWDERNQQSSTTSWNPNPRIEDPDLANNLLYELSESDEDEDEL</sequence>
<dbReference type="EMBL" id="JAGRRH010000007">
    <property type="protein sequence ID" value="KAG7365947.1"/>
    <property type="molecule type" value="Genomic_DNA"/>
</dbReference>
<feature type="signal peptide" evidence="2">
    <location>
        <begin position="1"/>
        <end position="23"/>
    </location>
</feature>
<feature type="chain" id="PRO_5039844452" description="Ubiquitin-like domain-containing protein" evidence="2">
    <location>
        <begin position="24"/>
        <end position="313"/>
    </location>
</feature>
<dbReference type="Proteomes" id="UP000693970">
    <property type="component" value="Unassembled WGS sequence"/>
</dbReference>
<evidence type="ECO:0000256" key="2">
    <source>
        <dbReference type="SAM" id="SignalP"/>
    </source>
</evidence>
<keyword evidence="5" id="KW-1185">Reference proteome</keyword>
<feature type="region of interest" description="Disordered" evidence="1">
    <location>
        <begin position="265"/>
        <end position="292"/>
    </location>
</feature>
<comment type="caution">
    <text evidence="4">The sequence shown here is derived from an EMBL/GenBank/DDBJ whole genome shotgun (WGS) entry which is preliminary data.</text>
</comment>
<dbReference type="EMBL" id="JAGRRH010000059">
    <property type="protein sequence ID" value="KAG7338336.1"/>
    <property type="molecule type" value="Genomic_DNA"/>
</dbReference>
<reference evidence="4" key="2">
    <citation type="submission" date="2021-04" db="EMBL/GenBank/DDBJ databases">
        <authorList>
            <person name="Podell S."/>
        </authorList>
    </citation>
    <scope>NUCLEOTIDE SEQUENCE</scope>
    <source>
        <strain evidence="4">Hildebrandi</strain>
    </source>
</reference>
<dbReference type="OrthoDB" id="46654at2759"/>
<reference evidence="4" key="1">
    <citation type="journal article" date="2021" name="Sci. Rep.">
        <title>Diploid genomic architecture of Nitzschia inconspicua, an elite biomass production diatom.</title>
        <authorList>
            <person name="Oliver A."/>
            <person name="Podell S."/>
            <person name="Pinowska A."/>
            <person name="Traller J.C."/>
            <person name="Smith S.R."/>
            <person name="McClure R."/>
            <person name="Beliaev A."/>
            <person name="Bohutskyi P."/>
            <person name="Hill E.A."/>
            <person name="Rabines A."/>
            <person name="Zheng H."/>
            <person name="Allen L.Z."/>
            <person name="Kuo A."/>
            <person name="Grigoriev I.V."/>
            <person name="Allen A.E."/>
            <person name="Hazlebeck D."/>
            <person name="Allen E.E."/>
        </authorList>
    </citation>
    <scope>NUCLEOTIDE SEQUENCE</scope>
    <source>
        <strain evidence="4">Hildebrandi</strain>
    </source>
</reference>
<dbReference type="AlphaFoldDB" id="A0A9K3LPG3"/>
<evidence type="ECO:0000256" key="1">
    <source>
        <dbReference type="SAM" id="MobiDB-lite"/>
    </source>
</evidence>
<organism evidence="4 5">
    <name type="scientific">Nitzschia inconspicua</name>
    <dbReference type="NCBI Taxonomy" id="303405"/>
    <lineage>
        <taxon>Eukaryota</taxon>
        <taxon>Sar</taxon>
        <taxon>Stramenopiles</taxon>
        <taxon>Ochrophyta</taxon>
        <taxon>Bacillariophyta</taxon>
        <taxon>Bacillariophyceae</taxon>
        <taxon>Bacillariophycidae</taxon>
        <taxon>Bacillariales</taxon>
        <taxon>Bacillariaceae</taxon>
        <taxon>Nitzschia</taxon>
    </lineage>
</organism>
<evidence type="ECO:0000313" key="3">
    <source>
        <dbReference type="EMBL" id="KAG7338336.1"/>
    </source>
</evidence>
<evidence type="ECO:0008006" key="6">
    <source>
        <dbReference type="Google" id="ProtNLM"/>
    </source>
</evidence>
<proteinExistence type="predicted"/>
<feature type="compositionally biased region" description="Polar residues" evidence="1">
    <location>
        <begin position="277"/>
        <end position="286"/>
    </location>
</feature>
<gene>
    <name evidence="3" type="ORF">IV203_004734</name>
    <name evidence="4" type="ORF">IV203_028617</name>
</gene>